<dbReference type="Proteomes" id="UP000887565">
    <property type="component" value="Unplaced"/>
</dbReference>
<evidence type="ECO:0000313" key="2">
    <source>
        <dbReference type="WBParaSite" id="nRc.2.0.1.t44278-RA"/>
    </source>
</evidence>
<dbReference type="WBParaSite" id="nRc.2.0.1.t44278-RA">
    <property type="protein sequence ID" value="nRc.2.0.1.t44278-RA"/>
    <property type="gene ID" value="nRc.2.0.1.g44278"/>
</dbReference>
<protein>
    <submittedName>
        <fullName evidence="2">HEAT repeat-containing protein 5B</fullName>
    </submittedName>
</protein>
<dbReference type="OMA" id="GITHAYI"/>
<dbReference type="GO" id="GO:0005829">
    <property type="term" value="C:cytosol"/>
    <property type="evidence" value="ECO:0007669"/>
    <property type="project" value="GOC"/>
</dbReference>
<dbReference type="GO" id="GO:0005794">
    <property type="term" value="C:Golgi apparatus"/>
    <property type="evidence" value="ECO:0007669"/>
    <property type="project" value="TreeGrafter"/>
</dbReference>
<proteinExistence type="predicted"/>
<reference evidence="2" key="1">
    <citation type="submission" date="2022-11" db="UniProtKB">
        <authorList>
            <consortium name="WormBaseParasite"/>
        </authorList>
    </citation>
    <scope>IDENTIFICATION</scope>
</reference>
<dbReference type="InterPro" id="IPR011989">
    <property type="entry name" value="ARM-like"/>
</dbReference>
<keyword evidence="1" id="KW-1185">Reference proteome</keyword>
<dbReference type="GO" id="GO:0030139">
    <property type="term" value="C:endocytic vesicle"/>
    <property type="evidence" value="ECO:0007669"/>
    <property type="project" value="TreeGrafter"/>
</dbReference>
<dbReference type="GO" id="GO:0006897">
    <property type="term" value="P:endocytosis"/>
    <property type="evidence" value="ECO:0007669"/>
    <property type="project" value="TreeGrafter"/>
</dbReference>
<dbReference type="GO" id="GO:0016020">
    <property type="term" value="C:membrane"/>
    <property type="evidence" value="ECO:0007669"/>
    <property type="project" value="TreeGrafter"/>
</dbReference>
<dbReference type="InterPro" id="IPR040108">
    <property type="entry name" value="Laa1/Sip1/HEATR5"/>
</dbReference>
<dbReference type="AlphaFoldDB" id="A0A915KZA4"/>
<dbReference type="PANTHER" id="PTHR21663">
    <property type="entry name" value="HYPOTHETICAL HEAT DOMAIN-CONTAINING"/>
    <property type="match status" value="1"/>
</dbReference>
<dbReference type="PANTHER" id="PTHR21663:SF0">
    <property type="entry name" value="HEAT REPEAT-CONTAINING PROTEIN 5B"/>
    <property type="match status" value="1"/>
</dbReference>
<accession>A0A915KZA4</accession>
<dbReference type="GO" id="GO:0008104">
    <property type="term" value="P:intracellular protein localization"/>
    <property type="evidence" value="ECO:0007669"/>
    <property type="project" value="TreeGrafter"/>
</dbReference>
<name>A0A915KZA4_ROMCU</name>
<dbReference type="Gene3D" id="1.25.10.10">
    <property type="entry name" value="Leucine-rich Repeat Variant"/>
    <property type="match status" value="1"/>
</dbReference>
<dbReference type="SUPFAM" id="SSF48371">
    <property type="entry name" value="ARM repeat"/>
    <property type="match status" value="1"/>
</dbReference>
<evidence type="ECO:0000313" key="1">
    <source>
        <dbReference type="Proteomes" id="UP000887565"/>
    </source>
</evidence>
<organism evidence="1 2">
    <name type="scientific">Romanomermis culicivorax</name>
    <name type="common">Nematode worm</name>
    <dbReference type="NCBI Taxonomy" id="13658"/>
    <lineage>
        <taxon>Eukaryota</taxon>
        <taxon>Metazoa</taxon>
        <taxon>Ecdysozoa</taxon>
        <taxon>Nematoda</taxon>
        <taxon>Enoplea</taxon>
        <taxon>Dorylaimia</taxon>
        <taxon>Mermithida</taxon>
        <taxon>Mermithoidea</taxon>
        <taxon>Mermithidae</taxon>
        <taxon>Romanomermis</taxon>
    </lineage>
</organism>
<dbReference type="GO" id="GO:0042147">
    <property type="term" value="P:retrograde transport, endosome to Golgi"/>
    <property type="evidence" value="ECO:0007669"/>
    <property type="project" value="TreeGrafter"/>
</dbReference>
<dbReference type="InterPro" id="IPR016024">
    <property type="entry name" value="ARM-type_fold"/>
</dbReference>
<sequence>MTNGMSLASSSKFRTQAVPPLENEIFYCNKMMELSHSLLLNEEAISQLQDEKKPVFVYEWLRFLNRVLPVAQKSDIKGCQQKLVQQLNNQIACCQNPASRKLLARCLAVLFSVGDTYSLFQTINFCNDLIKNKDDSPSFLPARLNAVCCLGAMYEKLGRMVGRSYEETAQLLIKSLKNSESQGRMEIMNTFRKMTLGLGTAAGSIIRKDIYKAARLLLTDRSLSVRCAAANCLTELTKQGQFSFNQELDNLVSSCLKALDGSNYEVRRTIATLLGTILAYGHYPKLFGKLGPGSRINSPDSQTSSGATSVKPLTLEDCWTVLASGFLKGAMGFYRNGSAPVSTIQAEVRVGMAMAYIQFLNILGPSWLERNSLVVLIHLLDLAASSSRSGSSNLPVFDCMHIRTCVCYIIRRTFGTILKEQAQIAVCKELGHLVAEQMNAVDLSMDSSMTRSLAYEHAASQQIIVVALLEMSRLVGLVGGSATPLFVEASGVLEAVFSVLNHPCLPSRMASAWCLSRAAIVIPSLLTALVDRCIARIEHQKTSYDAISGYSLCIATLLSAIHKSQLGVPQDKHKKIFALAEDFIKTASQTSRLTLIKTQSGWLLISALMSLGAQAIRHHLPKIQLLWKNAFPRSAKEADNEKQRGDAFTWQYFVLYCKELLTDDVLKRIYISLETTLITLGYISPKYA</sequence>